<evidence type="ECO:0000256" key="2">
    <source>
        <dbReference type="ARBA" id="ARBA00022630"/>
    </source>
</evidence>
<accession>A0A7R7DWH3</accession>
<evidence type="ECO:0000259" key="5">
    <source>
        <dbReference type="SMART" id="SM00903"/>
    </source>
</evidence>
<reference evidence="6 7" key="1">
    <citation type="submission" date="2020-08" db="EMBL/GenBank/DDBJ databases">
        <title>Whole genome shotgun sequence of Actinocatenispora thailandica NBRC 105041.</title>
        <authorList>
            <person name="Komaki H."/>
            <person name="Tamura T."/>
        </authorList>
    </citation>
    <scope>NUCLEOTIDE SEQUENCE [LARGE SCALE GENOMIC DNA]</scope>
    <source>
        <strain evidence="6 7">NBRC 105041</strain>
    </source>
</reference>
<evidence type="ECO:0000256" key="1">
    <source>
        <dbReference type="ARBA" id="ARBA00001917"/>
    </source>
</evidence>
<dbReference type="AlphaFoldDB" id="A0A7R7DWH3"/>
<gene>
    <name evidence="6" type="ORF">Athai_66660</name>
</gene>
<dbReference type="GO" id="GO:0010181">
    <property type="term" value="F:FMN binding"/>
    <property type="evidence" value="ECO:0007669"/>
    <property type="project" value="InterPro"/>
</dbReference>
<dbReference type="Gene3D" id="2.30.110.10">
    <property type="entry name" value="Electron Transport, Fmn-binding Protein, Chain A"/>
    <property type="match status" value="1"/>
</dbReference>
<dbReference type="PANTHER" id="PTHR43567">
    <property type="entry name" value="FLAVOREDOXIN-RELATED-RELATED"/>
    <property type="match status" value="1"/>
</dbReference>
<protein>
    <recommendedName>
        <fullName evidence="5">Flavin reductase like domain-containing protein</fullName>
    </recommendedName>
</protein>
<dbReference type="InterPro" id="IPR012349">
    <property type="entry name" value="Split_barrel_FMN-bd"/>
</dbReference>
<evidence type="ECO:0000313" key="7">
    <source>
        <dbReference type="Proteomes" id="UP000611640"/>
    </source>
</evidence>
<dbReference type="InterPro" id="IPR002563">
    <property type="entry name" value="Flavin_Rdtase-like_dom"/>
</dbReference>
<dbReference type="SMART" id="SM00903">
    <property type="entry name" value="Flavin_Reduct"/>
    <property type="match status" value="1"/>
</dbReference>
<feature type="compositionally biased region" description="Low complexity" evidence="4">
    <location>
        <begin position="208"/>
        <end position="222"/>
    </location>
</feature>
<feature type="region of interest" description="Disordered" evidence="4">
    <location>
        <begin position="206"/>
        <end position="299"/>
    </location>
</feature>
<evidence type="ECO:0000256" key="3">
    <source>
        <dbReference type="ARBA" id="ARBA00038054"/>
    </source>
</evidence>
<dbReference type="GO" id="GO:0016646">
    <property type="term" value="F:oxidoreductase activity, acting on the CH-NH group of donors, NAD or NADP as acceptor"/>
    <property type="evidence" value="ECO:0007669"/>
    <property type="project" value="UniProtKB-ARBA"/>
</dbReference>
<dbReference type="Proteomes" id="UP000611640">
    <property type="component" value="Chromosome"/>
</dbReference>
<feature type="domain" description="Flavin reductase like" evidence="5">
    <location>
        <begin position="14"/>
        <end position="180"/>
    </location>
</feature>
<sequence length="299" mass="32126">MEYENSHTQMAPSILYWGTPVVLLSTENPDGTANLAPMSSAFWLGRRGVLGLGAGSQTARNLRRTGECVLNLPSDEQADAVDRLALTTGNPCVSAVRATRGYRYEPDKFGTARLTPLPSETVTPPRVAECPVAMEATLAAAHPVAADNDRESGKIVAFEVLVRRVWVHDEIRAADRADHVDPDAWRPLIMSFQQLYRLGPRARSSRLATIPSTSTGTASTSRSRPDLEAPGTVAPPRSGRVSRTGGTPGTGWPTRPPIRRGACQSAGDRRTSILPMLPPRIMSRNACGALGRPSANVSR</sequence>
<evidence type="ECO:0000256" key="4">
    <source>
        <dbReference type="SAM" id="MobiDB-lite"/>
    </source>
</evidence>
<dbReference type="Pfam" id="PF01613">
    <property type="entry name" value="Flavin_Reduct"/>
    <property type="match status" value="1"/>
</dbReference>
<dbReference type="KEGG" id="atl:Athai_66660"/>
<name>A0A7R7DWH3_9ACTN</name>
<keyword evidence="7" id="KW-1185">Reference proteome</keyword>
<evidence type="ECO:0000313" key="6">
    <source>
        <dbReference type="EMBL" id="BCJ39163.1"/>
    </source>
</evidence>
<keyword evidence="2" id="KW-0285">Flavoprotein</keyword>
<organism evidence="6 7">
    <name type="scientific">Actinocatenispora thailandica</name>
    <dbReference type="NCBI Taxonomy" id="227318"/>
    <lineage>
        <taxon>Bacteria</taxon>
        <taxon>Bacillati</taxon>
        <taxon>Actinomycetota</taxon>
        <taxon>Actinomycetes</taxon>
        <taxon>Micromonosporales</taxon>
        <taxon>Micromonosporaceae</taxon>
        <taxon>Actinocatenispora</taxon>
    </lineage>
</organism>
<dbReference type="InterPro" id="IPR052174">
    <property type="entry name" value="Flavoredoxin"/>
</dbReference>
<dbReference type="PANTHER" id="PTHR43567:SF1">
    <property type="entry name" value="FLAVOREDOXIN"/>
    <property type="match status" value="1"/>
</dbReference>
<dbReference type="RefSeq" id="WP_239157309.1">
    <property type="nucleotide sequence ID" value="NZ_AP023355.1"/>
</dbReference>
<proteinExistence type="inferred from homology"/>
<dbReference type="SUPFAM" id="SSF50475">
    <property type="entry name" value="FMN-binding split barrel"/>
    <property type="match status" value="1"/>
</dbReference>
<comment type="similarity">
    <text evidence="3">Belongs to the flavoredoxin family.</text>
</comment>
<comment type="cofactor">
    <cofactor evidence="1">
        <name>FMN</name>
        <dbReference type="ChEBI" id="CHEBI:58210"/>
    </cofactor>
</comment>
<dbReference type="EMBL" id="AP023355">
    <property type="protein sequence ID" value="BCJ39163.1"/>
    <property type="molecule type" value="Genomic_DNA"/>
</dbReference>